<feature type="non-terminal residue" evidence="1">
    <location>
        <position position="1"/>
    </location>
</feature>
<name>A0A9N9GX83_9GLOM</name>
<dbReference type="EMBL" id="CAJVPZ010011610">
    <property type="protein sequence ID" value="CAG8631720.1"/>
    <property type="molecule type" value="Genomic_DNA"/>
</dbReference>
<dbReference type="Proteomes" id="UP000789396">
    <property type="component" value="Unassembled WGS sequence"/>
</dbReference>
<accession>A0A9N9GX83</accession>
<comment type="caution">
    <text evidence="1">The sequence shown here is derived from an EMBL/GenBank/DDBJ whole genome shotgun (WGS) entry which is preliminary data.</text>
</comment>
<sequence length="548" mass="62634">IRMTNIRITPGELVVTGTIVPELHYGPYLRDWWIFSKDSQNVSYAIPLRLGLEIMIQLNKRSFIIRVVRYIHSHLQPGYICEGDGQSSGIVTSSSMAITSVYQAVFGTKAKFAGLSYLGLEQPKTSQKLLEGVVFYPFIIEIENLSIFVGSLGKITHPNQKTIGYNYTSSLFYKYKAKQSVFFQSIKNDSLYSIEIYQNSQIIAKFNENSPNAVWHKTGVLKSISGDTLFGVNHPLTLQKLDQTKFSHQKLMPDKCTLADWDNKMIMEHFFDLHLKKAVGKSIEEWHRVFQIWKQQKSNVIELHTHLNKVYGLDHELREREARAWRAIFCAVGCTNITPYNKQISKNLSGTSIAHIEPNRNKMVDESILLMDQDNVEIRADVNKKKFKTIPGISKWFEWSWPITGQFAGYIRARSLPHIGVWTDFRPEQIATFYNRPSPIFSEPSKPKTAWTMPIHKRTGKNAHVLYLIGKKNGFFLAGNLKAEDRYSPEGMHASLEDLAANGELTFEEIPSVKTIKGWIGRYSANFKKEASENALLKNSDHTETTNK</sequence>
<gene>
    <name evidence="1" type="ORF">RFULGI_LOCUS7741</name>
</gene>
<evidence type="ECO:0000313" key="1">
    <source>
        <dbReference type="EMBL" id="CAG8631720.1"/>
    </source>
</evidence>
<dbReference type="OrthoDB" id="2437917at2759"/>
<reference evidence="1" key="1">
    <citation type="submission" date="2021-06" db="EMBL/GenBank/DDBJ databases">
        <authorList>
            <person name="Kallberg Y."/>
            <person name="Tangrot J."/>
            <person name="Rosling A."/>
        </authorList>
    </citation>
    <scope>NUCLEOTIDE SEQUENCE</scope>
    <source>
        <strain evidence="1">IN212</strain>
    </source>
</reference>
<dbReference type="AlphaFoldDB" id="A0A9N9GX83"/>
<organism evidence="1 2">
    <name type="scientific">Racocetra fulgida</name>
    <dbReference type="NCBI Taxonomy" id="60492"/>
    <lineage>
        <taxon>Eukaryota</taxon>
        <taxon>Fungi</taxon>
        <taxon>Fungi incertae sedis</taxon>
        <taxon>Mucoromycota</taxon>
        <taxon>Glomeromycotina</taxon>
        <taxon>Glomeromycetes</taxon>
        <taxon>Diversisporales</taxon>
        <taxon>Gigasporaceae</taxon>
        <taxon>Racocetra</taxon>
    </lineage>
</organism>
<protein>
    <submittedName>
        <fullName evidence="1">13912_t:CDS:1</fullName>
    </submittedName>
</protein>
<feature type="non-terminal residue" evidence="1">
    <location>
        <position position="548"/>
    </location>
</feature>
<evidence type="ECO:0000313" key="2">
    <source>
        <dbReference type="Proteomes" id="UP000789396"/>
    </source>
</evidence>
<keyword evidence="2" id="KW-1185">Reference proteome</keyword>
<proteinExistence type="predicted"/>